<dbReference type="SUPFAM" id="SSF52279">
    <property type="entry name" value="Beta-D-glucan exohydrolase, C-terminal domain"/>
    <property type="match status" value="1"/>
</dbReference>
<dbReference type="InterPro" id="IPR017853">
    <property type="entry name" value="GH"/>
</dbReference>
<protein>
    <recommendedName>
        <fullName evidence="3">beta-glucosidase</fullName>
        <ecNumber evidence="3">3.2.1.21</ecNumber>
    </recommendedName>
</protein>
<name>A0A9W6WYF0_9STRA</name>
<dbReference type="OrthoDB" id="416222at2759"/>
<keyword evidence="8" id="KW-1185">Reference proteome</keyword>
<comment type="similarity">
    <text evidence="2">Belongs to the glycosyl hydrolase 3 family.</text>
</comment>
<dbReference type="Gene3D" id="3.40.50.1700">
    <property type="entry name" value="Glycoside hydrolase family 3 C-terminal domain"/>
    <property type="match status" value="1"/>
</dbReference>
<keyword evidence="6" id="KW-0326">Glycosidase</keyword>
<dbReference type="PANTHER" id="PTHR30620">
    <property type="entry name" value="PERIPLASMIC BETA-GLUCOSIDASE-RELATED"/>
    <property type="match status" value="1"/>
</dbReference>
<keyword evidence="5" id="KW-0378">Hydrolase</keyword>
<dbReference type="EC" id="3.2.1.21" evidence="3"/>
<dbReference type="InterPro" id="IPR051915">
    <property type="entry name" value="Cellulose_Degrad_GH3"/>
</dbReference>
<reference evidence="7" key="1">
    <citation type="submission" date="2023-04" db="EMBL/GenBank/DDBJ databases">
        <title>Phytophthora lilii NBRC 32176.</title>
        <authorList>
            <person name="Ichikawa N."/>
            <person name="Sato H."/>
            <person name="Tonouchi N."/>
        </authorList>
    </citation>
    <scope>NUCLEOTIDE SEQUENCE</scope>
    <source>
        <strain evidence="7">NBRC 32176</strain>
    </source>
</reference>
<proteinExistence type="inferred from homology"/>
<evidence type="ECO:0000313" key="7">
    <source>
        <dbReference type="EMBL" id="GMF22630.1"/>
    </source>
</evidence>
<dbReference type="PANTHER" id="PTHR30620:SF16">
    <property type="entry name" value="LYSOSOMAL BETA GLUCOSIDASE"/>
    <property type="match status" value="1"/>
</dbReference>
<dbReference type="GO" id="GO:0009251">
    <property type="term" value="P:glucan catabolic process"/>
    <property type="evidence" value="ECO:0007669"/>
    <property type="project" value="TreeGrafter"/>
</dbReference>
<evidence type="ECO:0000256" key="3">
    <source>
        <dbReference type="ARBA" id="ARBA00012744"/>
    </source>
</evidence>
<dbReference type="InterPro" id="IPR036881">
    <property type="entry name" value="Glyco_hydro_3_C_sf"/>
</dbReference>
<dbReference type="EMBL" id="BSXW01000447">
    <property type="protein sequence ID" value="GMF22630.1"/>
    <property type="molecule type" value="Genomic_DNA"/>
</dbReference>
<comment type="catalytic activity">
    <reaction evidence="1">
        <text>Hydrolysis of terminal, non-reducing beta-D-glucosyl residues with release of beta-D-glucose.</text>
        <dbReference type="EC" id="3.2.1.21"/>
    </reaction>
</comment>
<keyword evidence="4" id="KW-0732">Signal</keyword>
<evidence type="ECO:0000256" key="6">
    <source>
        <dbReference type="ARBA" id="ARBA00023295"/>
    </source>
</evidence>
<organism evidence="7 8">
    <name type="scientific">Phytophthora lilii</name>
    <dbReference type="NCBI Taxonomy" id="2077276"/>
    <lineage>
        <taxon>Eukaryota</taxon>
        <taxon>Sar</taxon>
        <taxon>Stramenopiles</taxon>
        <taxon>Oomycota</taxon>
        <taxon>Peronosporomycetes</taxon>
        <taxon>Peronosporales</taxon>
        <taxon>Peronosporaceae</taxon>
        <taxon>Phytophthora</taxon>
    </lineage>
</organism>
<evidence type="ECO:0000256" key="2">
    <source>
        <dbReference type="ARBA" id="ARBA00005336"/>
    </source>
</evidence>
<sequence length="183" mass="19861">MENYISINGVPVIGNHKILQQLLREDLDFEGLAVSDFGEFGDTQPLSNSASIFLTGLSAHNIGNQCGDWSVGWHGHSGNTYFPNGISVKEGLQAIAGECITYFNGLHADGTYSEANLTAAKDFAREAEYTIAVIGEEPYAEKSRDIDDLAPPIGQIEYVKELASCTTRKSAAASSRWPRTRTT</sequence>
<evidence type="ECO:0000256" key="4">
    <source>
        <dbReference type="ARBA" id="ARBA00022729"/>
    </source>
</evidence>
<dbReference type="Proteomes" id="UP001165083">
    <property type="component" value="Unassembled WGS sequence"/>
</dbReference>
<gene>
    <name evidence="7" type="ORF">Plil01_000905600</name>
</gene>
<evidence type="ECO:0000313" key="8">
    <source>
        <dbReference type="Proteomes" id="UP001165083"/>
    </source>
</evidence>
<dbReference type="AlphaFoldDB" id="A0A9W6WYF0"/>
<dbReference type="SUPFAM" id="SSF51445">
    <property type="entry name" value="(Trans)glycosidases"/>
    <property type="match status" value="1"/>
</dbReference>
<dbReference type="GO" id="GO:0008422">
    <property type="term" value="F:beta-glucosidase activity"/>
    <property type="evidence" value="ECO:0007669"/>
    <property type="project" value="UniProtKB-EC"/>
</dbReference>
<accession>A0A9W6WYF0</accession>
<evidence type="ECO:0000256" key="1">
    <source>
        <dbReference type="ARBA" id="ARBA00000448"/>
    </source>
</evidence>
<evidence type="ECO:0000256" key="5">
    <source>
        <dbReference type="ARBA" id="ARBA00022801"/>
    </source>
</evidence>
<comment type="caution">
    <text evidence="7">The sequence shown here is derived from an EMBL/GenBank/DDBJ whole genome shotgun (WGS) entry which is preliminary data.</text>
</comment>